<reference evidence="1 2" key="1">
    <citation type="submission" date="2016-10" db="EMBL/GenBank/DDBJ databases">
        <title>The genome sequence of Colletotrichum fioriniae PJ7.</title>
        <authorList>
            <person name="Baroncelli R."/>
        </authorList>
    </citation>
    <scope>NUCLEOTIDE SEQUENCE [LARGE SCALE GENOMIC DNA]</scope>
    <source>
        <strain evidence="1 2">IMI 309622</strain>
    </source>
</reference>
<organism evidence="1 2">
    <name type="scientific">Colletotrichum costaricense</name>
    <dbReference type="NCBI Taxonomy" id="1209916"/>
    <lineage>
        <taxon>Eukaryota</taxon>
        <taxon>Fungi</taxon>
        <taxon>Dikarya</taxon>
        <taxon>Ascomycota</taxon>
        <taxon>Pezizomycotina</taxon>
        <taxon>Sordariomycetes</taxon>
        <taxon>Hypocreomycetidae</taxon>
        <taxon>Glomerellales</taxon>
        <taxon>Glomerellaceae</taxon>
        <taxon>Colletotrichum</taxon>
        <taxon>Colletotrichum acutatum species complex</taxon>
    </lineage>
</organism>
<name>A0AAI9YUW8_9PEZI</name>
<keyword evidence="2" id="KW-1185">Reference proteome</keyword>
<sequence>MSSENDKDCLIPLPTRHLERLLIGVHSSNKRTMLKEAKIKLQVKSMAAAPGSPWWLPAETSSGLICDILPTIGGGGTVKRHDKPRINLAAMRNVSLVSTDLRFATLTDPSRRMARATMDAAGARKLQSLGGASLSTHAKH</sequence>
<dbReference type="GeneID" id="85341303"/>
<comment type="caution">
    <text evidence="1">The sequence shown here is derived from an EMBL/GenBank/DDBJ whole genome shotgun (WGS) entry which is preliminary data.</text>
</comment>
<dbReference type="RefSeq" id="XP_060312456.1">
    <property type="nucleotide sequence ID" value="XM_060457756.1"/>
</dbReference>
<dbReference type="AlphaFoldDB" id="A0AAI9YUW8"/>
<evidence type="ECO:0000313" key="2">
    <source>
        <dbReference type="Proteomes" id="UP001240678"/>
    </source>
</evidence>
<dbReference type="Proteomes" id="UP001240678">
    <property type="component" value="Unassembled WGS sequence"/>
</dbReference>
<dbReference type="EMBL" id="MOOE01000009">
    <property type="protein sequence ID" value="KAK1524511.1"/>
    <property type="molecule type" value="Genomic_DNA"/>
</dbReference>
<gene>
    <name evidence="1" type="ORF">CCOS01_09598</name>
</gene>
<proteinExistence type="predicted"/>
<evidence type="ECO:0000313" key="1">
    <source>
        <dbReference type="EMBL" id="KAK1524511.1"/>
    </source>
</evidence>
<protein>
    <submittedName>
        <fullName evidence="1">Uncharacterized protein</fullName>
    </submittedName>
</protein>
<accession>A0AAI9YUW8</accession>